<keyword evidence="4" id="KW-1185">Reference proteome</keyword>
<organism evidence="3 4">
    <name type="scientific">Paenisporosarcina antarctica</name>
    <dbReference type="NCBI Taxonomy" id="417367"/>
    <lineage>
        <taxon>Bacteria</taxon>
        <taxon>Bacillati</taxon>
        <taxon>Bacillota</taxon>
        <taxon>Bacilli</taxon>
        <taxon>Bacillales</taxon>
        <taxon>Caryophanaceae</taxon>
        <taxon>Paenisporosarcina</taxon>
    </lineage>
</organism>
<accession>A0A4P7A405</accession>
<sequence>MKNKLTLVLIVLMSTLFFPFSALAAEKQDRALIISTSNDITEVRILDTIISNFTSDITVKSDEESIKLDEYTHVFYVGTINKKISTDLINQMENFQGKVIFFGKNVEQLKKRFAFVKTSENEMIRSVSIPKSSIRTEIEEKRIIKKIEVVGKNQEVLASGDDTKPLIIKDNDSYYVGTTNFHNPIGMVIGEALYEVFGKQANSERVKYLRLEDIHPKVDAANLKEIAVYLKEQNIPYLVTVIPVYTSPKTQEEINLADVPELVKVLQYMQKNGASFILHGYKHQYRDSETGEGFEFWDVDNNRPVYQSQDDKIVIPTNEVQQQKLEQYEEKYIRDAIQNGVEEMISHRLYPLAFEPSHYAMSQAGYKILAEHFSTYVGQLQITDQSRKSTYSLITDGKPSFLHGMKLIPETMGYIDKDIKNPTNPYELSLKNMKAKGDDIAQYSDSYFAAFYHPYLGLDTLKEVVSILNSYPNTTWLDLKQSSNEVKVDDILIQSENGEITIEKDRLSSEYETTIVVNHSFKYLLIAGGLLFIMAIYLITSRFNLNPSTEIRNE</sequence>
<keyword evidence="1" id="KW-0812">Transmembrane</keyword>
<keyword evidence="2" id="KW-0732">Signal</keyword>
<evidence type="ECO:0000256" key="1">
    <source>
        <dbReference type="SAM" id="Phobius"/>
    </source>
</evidence>
<evidence type="ECO:0000313" key="3">
    <source>
        <dbReference type="EMBL" id="QBP42816.1"/>
    </source>
</evidence>
<evidence type="ECO:0000256" key="2">
    <source>
        <dbReference type="SAM" id="SignalP"/>
    </source>
</evidence>
<evidence type="ECO:0000313" key="4">
    <source>
        <dbReference type="Proteomes" id="UP000294292"/>
    </source>
</evidence>
<dbReference type="EMBL" id="CP038015">
    <property type="protein sequence ID" value="QBP42816.1"/>
    <property type="molecule type" value="Genomic_DNA"/>
</dbReference>
<proteinExistence type="predicted"/>
<dbReference type="KEGG" id="panc:E2636_17455"/>
<dbReference type="InterPro" id="IPR018763">
    <property type="entry name" value="DUF2334"/>
</dbReference>
<reference evidence="3 4" key="1">
    <citation type="submission" date="2019-03" db="EMBL/GenBank/DDBJ databases">
        <title>Complete genome sequence of Paenisporosarcina antarctica CGMCC 1.6503T.</title>
        <authorList>
            <person name="Rong J.-C."/>
            <person name="Chi N.-Y."/>
            <person name="Zhang Q.-F."/>
        </authorList>
    </citation>
    <scope>NUCLEOTIDE SEQUENCE [LARGE SCALE GENOMIC DNA]</scope>
    <source>
        <strain evidence="3 4">CGMCC 1.6503</strain>
    </source>
</reference>
<dbReference type="Proteomes" id="UP000294292">
    <property type="component" value="Chromosome"/>
</dbReference>
<dbReference type="Pfam" id="PF10096">
    <property type="entry name" value="DUF2334"/>
    <property type="match status" value="1"/>
</dbReference>
<gene>
    <name evidence="3" type="ORF">E2636_17455</name>
</gene>
<feature type="transmembrane region" description="Helical" evidence="1">
    <location>
        <begin position="521"/>
        <end position="539"/>
    </location>
</feature>
<keyword evidence="1" id="KW-1133">Transmembrane helix</keyword>
<dbReference type="OrthoDB" id="2339428at2"/>
<keyword evidence="1" id="KW-0472">Membrane</keyword>
<dbReference type="RefSeq" id="WP_134211551.1">
    <property type="nucleotide sequence ID" value="NZ_CP038015.1"/>
</dbReference>
<feature type="chain" id="PRO_5020595871" evidence="2">
    <location>
        <begin position="25"/>
        <end position="554"/>
    </location>
</feature>
<name>A0A4P7A405_9BACL</name>
<feature type="signal peptide" evidence="2">
    <location>
        <begin position="1"/>
        <end position="24"/>
    </location>
</feature>
<dbReference type="AlphaFoldDB" id="A0A4P7A405"/>
<protein>
    <submittedName>
        <fullName evidence="3">DUF2334 domain-containing protein</fullName>
    </submittedName>
</protein>